<dbReference type="AlphaFoldDB" id="A0A4Y2LCV5"/>
<keyword evidence="1" id="KW-0472">Membrane</keyword>
<reference evidence="2 3" key="1">
    <citation type="journal article" date="2019" name="Sci. Rep.">
        <title>Orb-weaving spider Araneus ventricosus genome elucidates the spidroin gene catalogue.</title>
        <authorList>
            <person name="Kono N."/>
            <person name="Nakamura H."/>
            <person name="Ohtoshi R."/>
            <person name="Moran D.A.P."/>
            <person name="Shinohara A."/>
            <person name="Yoshida Y."/>
            <person name="Fujiwara M."/>
            <person name="Mori M."/>
            <person name="Tomita M."/>
            <person name="Arakawa K."/>
        </authorList>
    </citation>
    <scope>NUCLEOTIDE SEQUENCE [LARGE SCALE GENOMIC DNA]</scope>
</reference>
<comment type="caution">
    <text evidence="2">The sequence shown here is derived from an EMBL/GenBank/DDBJ whole genome shotgun (WGS) entry which is preliminary data.</text>
</comment>
<feature type="transmembrane region" description="Helical" evidence="1">
    <location>
        <begin position="33"/>
        <end position="52"/>
    </location>
</feature>
<name>A0A4Y2LCV5_ARAVE</name>
<dbReference type="Proteomes" id="UP000499080">
    <property type="component" value="Unassembled WGS sequence"/>
</dbReference>
<accession>A0A4Y2LCV5</accession>
<keyword evidence="1" id="KW-0812">Transmembrane</keyword>
<proteinExistence type="predicted"/>
<keyword evidence="1" id="KW-1133">Transmembrane helix</keyword>
<sequence>MTGLSFVAVTCLSLVAVAGLSLVAVTGLSLLAVTGWSLVAVTGWSLVAVTGLGKTRLTRETPGTCVTDFFQILYICSSALGQYNMQATSSKLSNFRENRWKTLDGRISINSLQF</sequence>
<dbReference type="EMBL" id="BGPR01005672">
    <property type="protein sequence ID" value="GBN12354.1"/>
    <property type="molecule type" value="Genomic_DNA"/>
</dbReference>
<evidence type="ECO:0000256" key="1">
    <source>
        <dbReference type="SAM" id="Phobius"/>
    </source>
</evidence>
<evidence type="ECO:0000313" key="2">
    <source>
        <dbReference type="EMBL" id="GBN12354.1"/>
    </source>
</evidence>
<protein>
    <submittedName>
        <fullName evidence="2">Uncharacterized protein</fullName>
    </submittedName>
</protein>
<keyword evidence="3" id="KW-1185">Reference proteome</keyword>
<gene>
    <name evidence="2" type="ORF">AVEN_86982_1</name>
</gene>
<evidence type="ECO:0000313" key="3">
    <source>
        <dbReference type="Proteomes" id="UP000499080"/>
    </source>
</evidence>
<organism evidence="2 3">
    <name type="scientific">Araneus ventricosus</name>
    <name type="common">Orbweaver spider</name>
    <name type="synonym">Epeira ventricosa</name>
    <dbReference type="NCBI Taxonomy" id="182803"/>
    <lineage>
        <taxon>Eukaryota</taxon>
        <taxon>Metazoa</taxon>
        <taxon>Ecdysozoa</taxon>
        <taxon>Arthropoda</taxon>
        <taxon>Chelicerata</taxon>
        <taxon>Arachnida</taxon>
        <taxon>Araneae</taxon>
        <taxon>Araneomorphae</taxon>
        <taxon>Entelegynae</taxon>
        <taxon>Araneoidea</taxon>
        <taxon>Araneidae</taxon>
        <taxon>Araneus</taxon>
    </lineage>
</organism>